<dbReference type="EMBL" id="JADBEK010000001">
    <property type="protein sequence ID" value="MBE1581970.1"/>
    <property type="molecule type" value="Genomic_DNA"/>
</dbReference>
<evidence type="ECO:0000313" key="3">
    <source>
        <dbReference type="EMBL" id="MBE1581970.1"/>
    </source>
</evidence>
<dbReference type="InterPro" id="IPR011990">
    <property type="entry name" value="TPR-like_helical_dom_sf"/>
</dbReference>
<keyword evidence="1" id="KW-0677">Repeat</keyword>
<evidence type="ECO:0000256" key="2">
    <source>
        <dbReference type="ARBA" id="ARBA00022803"/>
    </source>
</evidence>
<dbReference type="Gene3D" id="1.25.40.10">
    <property type="entry name" value="Tetratricopeptide repeat domain"/>
    <property type="match status" value="4"/>
</dbReference>
<dbReference type="Proteomes" id="UP000633509">
    <property type="component" value="Unassembled WGS sequence"/>
</dbReference>
<dbReference type="PANTHER" id="PTHR45641">
    <property type="entry name" value="TETRATRICOPEPTIDE REPEAT PROTEIN (AFU_ORTHOLOGUE AFUA_6G03870)"/>
    <property type="match status" value="1"/>
</dbReference>
<dbReference type="SUPFAM" id="SSF48452">
    <property type="entry name" value="TPR-like"/>
    <property type="match status" value="2"/>
</dbReference>
<keyword evidence="4" id="KW-1185">Reference proteome</keyword>
<gene>
    <name evidence="3" type="ORF">H4W80_000228</name>
</gene>
<sequence length="648" mass="72000">MVEDRIDIETLLQHPGSPNSRDLRRYVSPDGPDLRYARVLMGEIEALRGQPRETWPSPYALTEPLRHLGAELEYPGWYELARLVYLEAIDVYRAAGTEAPADDFLDDYRRTLGSLGSVLVELKRYEEVLPIKQEEQAVSLRLTAVDASALDLADDARTTSIGILARLGRHDEALDSAAEAVREIRQQPDNRPGRPKGRTLAYALARYADCLTSVGRFDEAVDAAAEAENIWRRYDDAGDEPDWLVTRRLDEALGQLGGALAQVGRYEEAYAAFVERVERGRRSIDWDDDFAGSRNLAITLNGAAIALRRLGRYREALAAAEEAVRLDRALAARALDRQHRFERLFPAWEEVLDGGDQPMGKELFEDGGLSEVKDLFDDDELDEDFIEEIEFDEESRDNHAAEFRAKVREAELSVCVSLYNLGVYLHDLNRVEEALAADSEAVEIARRHQDAAPQLALALNNTSCVLADLNRQEEAVEAAREAVTLLTTLATADPEAHEPALALALHTLSVSAPDLEEALSASLRCLAIYQRLYRLDPHRRAGDLAHAMTDHGLVRSRRGEHAEALAAAAESVETYRRLVARHPARYSGGHARALLNLAEVHSAADGAHARARALAEEAVGLYELLAADLPEAHEHRLAHARAVLRRLM</sequence>
<dbReference type="SMART" id="SM00028">
    <property type="entry name" value="TPR"/>
    <property type="match status" value="5"/>
</dbReference>
<evidence type="ECO:0000313" key="4">
    <source>
        <dbReference type="Proteomes" id="UP000633509"/>
    </source>
</evidence>
<accession>A0ABR9LNF2</accession>
<evidence type="ECO:0000256" key="1">
    <source>
        <dbReference type="ARBA" id="ARBA00022737"/>
    </source>
</evidence>
<protein>
    <submittedName>
        <fullName evidence="3">Tetratricopeptide (TPR) repeat protein</fullName>
    </submittedName>
</protein>
<name>A0ABR9LNF2_9ACTN</name>
<dbReference type="PANTHER" id="PTHR45641:SF19">
    <property type="entry name" value="NEPHROCYSTIN-3"/>
    <property type="match status" value="1"/>
</dbReference>
<dbReference type="InterPro" id="IPR019734">
    <property type="entry name" value="TPR_rpt"/>
</dbReference>
<organism evidence="3 4">
    <name type="scientific">Nonomuraea angiospora</name>
    <dbReference type="NCBI Taxonomy" id="46172"/>
    <lineage>
        <taxon>Bacteria</taxon>
        <taxon>Bacillati</taxon>
        <taxon>Actinomycetota</taxon>
        <taxon>Actinomycetes</taxon>
        <taxon>Streptosporangiales</taxon>
        <taxon>Streptosporangiaceae</taxon>
        <taxon>Nonomuraea</taxon>
    </lineage>
</organism>
<reference evidence="3 4" key="1">
    <citation type="submission" date="2020-10" db="EMBL/GenBank/DDBJ databases">
        <title>Sequencing the genomes of 1000 actinobacteria strains.</title>
        <authorList>
            <person name="Klenk H.-P."/>
        </authorList>
    </citation>
    <scope>NUCLEOTIDE SEQUENCE [LARGE SCALE GENOMIC DNA]</scope>
    <source>
        <strain evidence="3 4">DSM 43173</strain>
    </source>
</reference>
<comment type="caution">
    <text evidence="3">The sequence shown here is derived from an EMBL/GenBank/DDBJ whole genome shotgun (WGS) entry which is preliminary data.</text>
</comment>
<dbReference type="Pfam" id="PF13424">
    <property type="entry name" value="TPR_12"/>
    <property type="match status" value="1"/>
</dbReference>
<keyword evidence="2" id="KW-0802">TPR repeat</keyword>
<dbReference type="RefSeq" id="WP_192783329.1">
    <property type="nucleotide sequence ID" value="NZ_JADBEK010000001.1"/>
</dbReference>
<dbReference type="Pfam" id="PF13374">
    <property type="entry name" value="TPR_10"/>
    <property type="match status" value="1"/>
</dbReference>
<proteinExistence type="predicted"/>